<protein>
    <submittedName>
        <fullName evidence="4">Glutamate receptor 3-like</fullName>
    </submittedName>
</protein>
<keyword evidence="1" id="KW-1133">Transmembrane helix</keyword>
<keyword evidence="2" id="KW-0732">Signal</keyword>
<dbReference type="InterPro" id="IPR015683">
    <property type="entry name" value="Ionotropic_Glu_rcpt"/>
</dbReference>
<accession>A0ABM1E6Q7</accession>
<keyword evidence="1" id="KW-0812">Transmembrane</keyword>
<evidence type="ECO:0000256" key="2">
    <source>
        <dbReference type="SAM" id="SignalP"/>
    </source>
</evidence>
<keyword evidence="1" id="KW-0472">Membrane</keyword>
<organism evidence="3 4">
    <name type="scientific">Priapulus caudatus</name>
    <name type="common">Priapulid worm</name>
    <dbReference type="NCBI Taxonomy" id="37621"/>
    <lineage>
        <taxon>Eukaryota</taxon>
        <taxon>Metazoa</taxon>
        <taxon>Ecdysozoa</taxon>
        <taxon>Scalidophora</taxon>
        <taxon>Priapulida</taxon>
        <taxon>Priapulimorpha</taxon>
        <taxon>Priapulimorphida</taxon>
        <taxon>Priapulidae</taxon>
        <taxon>Priapulus</taxon>
    </lineage>
</organism>
<evidence type="ECO:0000313" key="4">
    <source>
        <dbReference type="RefSeq" id="XP_014667878.1"/>
    </source>
</evidence>
<evidence type="ECO:0000313" key="3">
    <source>
        <dbReference type="Proteomes" id="UP000695022"/>
    </source>
</evidence>
<feature type="signal peptide" evidence="2">
    <location>
        <begin position="1"/>
        <end position="22"/>
    </location>
</feature>
<gene>
    <name evidence="4" type="primary">LOC106809335</name>
</gene>
<reference evidence="4" key="1">
    <citation type="submission" date="2025-08" db="UniProtKB">
        <authorList>
            <consortium name="RefSeq"/>
        </authorList>
    </citation>
    <scope>IDENTIFICATION</scope>
</reference>
<feature type="transmembrane region" description="Helical" evidence="1">
    <location>
        <begin position="205"/>
        <end position="225"/>
    </location>
</feature>
<keyword evidence="3" id="KW-1185">Reference proteome</keyword>
<proteinExistence type="predicted"/>
<dbReference type="RefSeq" id="XP_014667878.1">
    <property type="nucleotide sequence ID" value="XM_014812392.1"/>
</dbReference>
<feature type="chain" id="PRO_5045237609" evidence="2">
    <location>
        <begin position="23"/>
        <end position="256"/>
    </location>
</feature>
<sequence>MTIGWFIFTACVAVAYMAGLTASLVAEDQAVTSNLWYDARHIGDKGVAFGTAMDGPAYHFFNDSYEPVHRSMFDNMEAGKTFVNNFDAGIQRVRDADGNYVFICEKDSAIVVANKRPCDLLIVDPAMGTREYAFAVRPDHERVLRDFNVAFSTFKSDGTIDRIYAKWFENLSECGPLTPLVEKPENKKKGGTVLPLALPICLGKFAFAFAILGAFMIVSLITLAIENVFYSRRGRSKVVVNKEGHSLQPGPHGARL</sequence>
<dbReference type="SUPFAM" id="SSF53850">
    <property type="entry name" value="Periplasmic binding protein-like II"/>
    <property type="match status" value="1"/>
</dbReference>
<dbReference type="PANTHER" id="PTHR18966">
    <property type="entry name" value="IONOTROPIC GLUTAMATE RECEPTOR"/>
    <property type="match status" value="1"/>
</dbReference>
<dbReference type="GeneID" id="106809335"/>
<name>A0ABM1E6Q7_PRICU</name>
<evidence type="ECO:0000256" key="1">
    <source>
        <dbReference type="SAM" id="Phobius"/>
    </source>
</evidence>
<dbReference type="Proteomes" id="UP000695022">
    <property type="component" value="Unplaced"/>
</dbReference>
<dbReference type="Gene3D" id="3.40.190.10">
    <property type="entry name" value="Periplasmic binding protein-like II"/>
    <property type="match status" value="2"/>
</dbReference>